<evidence type="ECO:0000259" key="15">
    <source>
        <dbReference type="Pfam" id="PF00586"/>
    </source>
</evidence>
<keyword evidence="6 13" id="KW-0547">Nucleotide-binding</keyword>
<dbReference type="GO" id="GO:0005524">
    <property type="term" value="F:ATP binding"/>
    <property type="evidence" value="ECO:0007669"/>
    <property type="project" value="UniProtKB-KW"/>
</dbReference>
<dbReference type="Proteomes" id="UP000578091">
    <property type="component" value="Unassembled WGS sequence"/>
</dbReference>
<proteinExistence type="inferred from homology"/>
<evidence type="ECO:0000259" key="16">
    <source>
        <dbReference type="Pfam" id="PF02769"/>
    </source>
</evidence>
<dbReference type="Pfam" id="PF02769">
    <property type="entry name" value="AIRS_C"/>
    <property type="match status" value="1"/>
</dbReference>
<feature type="region of interest" description="Disordered" evidence="14">
    <location>
        <begin position="1"/>
        <end position="49"/>
    </location>
</feature>
<feature type="compositionally biased region" description="Low complexity" evidence="14">
    <location>
        <begin position="1"/>
        <end position="18"/>
    </location>
</feature>
<evidence type="ECO:0000256" key="7">
    <source>
        <dbReference type="ARBA" id="ARBA00022755"/>
    </source>
</evidence>
<comment type="pathway">
    <text evidence="1 13">Purine metabolism; IMP biosynthesis via de novo pathway; 5-amino-1-(5-phospho-D-ribosyl)imidazole from N(2)-formyl-N(1)-(5-phospho-D-ribosyl)glycinamide: step 2/2.</text>
</comment>
<evidence type="ECO:0000256" key="12">
    <source>
        <dbReference type="ARBA" id="ARBA00049057"/>
    </source>
</evidence>
<dbReference type="EMBL" id="JACCKA010000078">
    <property type="protein sequence ID" value="NZA27484.1"/>
    <property type="molecule type" value="Genomic_DNA"/>
</dbReference>
<dbReference type="NCBIfam" id="TIGR00878">
    <property type="entry name" value="purM"/>
    <property type="match status" value="1"/>
</dbReference>
<keyword evidence="13" id="KW-0963">Cytoplasm</keyword>
<dbReference type="FunFam" id="3.90.650.10:FF:000001">
    <property type="entry name" value="Phosphoribosylformylglycinamidine cyclo-ligase"/>
    <property type="match status" value="1"/>
</dbReference>
<reference evidence="17 18" key="1">
    <citation type="submission" date="2020-07" db="EMBL/GenBank/DDBJ databases">
        <title>Luteimonas sp. SJ-92.</title>
        <authorList>
            <person name="Huang X.-X."/>
            <person name="Xu L."/>
            <person name="Sun J.-Q."/>
        </authorList>
    </citation>
    <scope>NUCLEOTIDE SEQUENCE [LARGE SCALE GENOMIC DNA]</scope>
    <source>
        <strain evidence="17 18">SJ-92</strain>
    </source>
</reference>
<dbReference type="Gene3D" id="3.90.650.10">
    <property type="entry name" value="PurM-like C-terminal domain"/>
    <property type="match status" value="1"/>
</dbReference>
<evidence type="ECO:0000256" key="9">
    <source>
        <dbReference type="ARBA" id="ARBA00031908"/>
    </source>
</evidence>
<accession>A0A853JFE2</accession>
<feature type="domain" description="PurM-like N-terminal" evidence="15">
    <location>
        <begin position="102"/>
        <end position="207"/>
    </location>
</feature>
<dbReference type="CDD" id="cd02196">
    <property type="entry name" value="PurM"/>
    <property type="match status" value="1"/>
</dbReference>
<feature type="domain" description="PurM-like C-terminal" evidence="16">
    <location>
        <begin position="220"/>
        <end position="385"/>
    </location>
</feature>
<dbReference type="GO" id="GO:0004641">
    <property type="term" value="F:phosphoribosylformylglycinamidine cyclo-ligase activity"/>
    <property type="evidence" value="ECO:0007669"/>
    <property type="project" value="UniProtKB-UniRule"/>
</dbReference>
<dbReference type="SUPFAM" id="SSF56042">
    <property type="entry name" value="PurM C-terminal domain-like"/>
    <property type="match status" value="1"/>
</dbReference>
<dbReference type="PANTHER" id="PTHR10520:SF12">
    <property type="entry name" value="TRIFUNCTIONAL PURINE BIOSYNTHETIC PROTEIN ADENOSINE-3"/>
    <property type="match status" value="1"/>
</dbReference>
<keyword evidence="18" id="KW-1185">Reference proteome</keyword>
<dbReference type="GO" id="GO:0046084">
    <property type="term" value="P:adenine biosynthetic process"/>
    <property type="evidence" value="ECO:0007669"/>
    <property type="project" value="TreeGrafter"/>
</dbReference>
<gene>
    <name evidence="13 17" type="primary">purM</name>
    <name evidence="17" type="ORF">H0E84_13925</name>
</gene>
<comment type="caution">
    <text evidence="17">The sequence shown here is derived from an EMBL/GenBank/DDBJ whole genome shotgun (WGS) entry which is preliminary data.</text>
</comment>
<organism evidence="17 18">
    <name type="scientific">Luteimonas salinisoli</name>
    <dbReference type="NCBI Taxonomy" id="2752307"/>
    <lineage>
        <taxon>Bacteria</taxon>
        <taxon>Pseudomonadati</taxon>
        <taxon>Pseudomonadota</taxon>
        <taxon>Gammaproteobacteria</taxon>
        <taxon>Lysobacterales</taxon>
        <taxon>Lysobacteraceae</taxon>
        <taxon>Luteimonas</taxon>
    </lineage>
</organism>
<dbReference type="InterPro" id="IPR010918">
    <property type="entry name" value="PurM-like_C_dom"/>
</dbReference>
<evidence type="ECO:0000313" key="17">
    <source>
        <dbReference type="EMBL" id="NZA27484.1"/>
    </source>
</evidence>
<dbReference type="PANTHER" id="PTHR10520">
    <property type="entry name" value="TRIFUNCTIONAL PURINE BIOSYNTHETIC PROTEIN ADENOSINE-3-RELATED"/>
    <property type="match status" value="1"/>
</dbReference>
<dbReference type="Gene3D" id="3.30.1330.10">
    <property type="entry name" value="PurM-like, N-terminal domain"/>
    <property type="match status" value="1"/>
</dbReference>
<evidence type="ECO:0000256" key="11">
    <source>
        <dbReference type="ARBA" id="ARBA00033093"/>
    </source>
</evidence>
<dbReference type="InterPro" id="IPR004733">
    <property type="entry name" value="PurM_cligase"/>
</dbReference>
<keyword evidence="8 13" id="KW-0067">ATP-binding</keyword>
<evidence type="ECO:0000256" key="10">
    <source>
        <dbReference type="ARBA" id="ARBA00032931"/>
    </source>
</evidence>
<dbReference type="GO" id="GO:0005829">
    <property type="term" value="C:cytosol"/>
    <property type="evidence" value="ECO:0007669"/>
    <property type="project" value="TreeGrafter"/>
</dbReference>
<dbReference type="GO" id="GO:0006189">
    <property type="term" value="P:'de novo' IMP biosynthetic process"/>
    <property type="evidence" value="ECO:0007669"/>
    <property type="project" value="UniProtKB-UniRule"/>
</dbReference>
<evidence type="ECO:0000313" key="18">
    <source>
        <dbReference type="Proteomes" id="UP000578091"/>
    </source>
</evidence>
<evidence type="ECO:0000256" key="13">
    <source>
        <dbReference type="HAMAP-Rule" id="MF_00741"/>
    </source>
</evidence>
<sequence length="390" mass="41156">MVPQRRQPFRSSPRQPAPSVGPRGAGCRSPPARIRARSRPSAPVTTPAPLTYRDAGVDIDAGNAFVERIKPLVRRTLRPGVMGGLGGFGALFDLSGRYREPVLVSGTDGVGTKLKLAQQFGRHDGIGIDLVAMCVNDILVQGAEPLFFLDYFATGRLDVDTAATVVGGIARGCELAGCALIGGETAEMPDMYAPGEYDLAGFCVGAVEKSALLDGTRVRADDVLLGIASSGPHSNGYSLVRRIFDRAGRPADLELGGTRLIEALMAPTAIYVKPMLALLAGEAGDAVHAMAHITGGGLSENVIRVIPDGLGLEIDASAWPQPPVFDWLQREGAVAREEMWRTFNCGIGFVLAVARDRVTAVEAALDAQPLTHWRIGTVVAGDGGERVRIG</sequence>
<evidence type="ECO:0000256" key="2">
    <source>
        <dbReference type="ARBA" id="ARBA00010280"/>
    </source>
</evidence>
<keyword evidence="7 13" id="KW-0658">Purine biosynthesis</keyword>
<dbReference type="SUPFAM" id="SSF55326">
    <property type="entry name" value="PurM N-terminal domain-like"/>
    <property type="match status" value="1"/>
</dbReference>
<dbReference type="AlphaFoldDB" id="A0A853JFE2"/>
<evidence type="ECO:0000256" key="1">
    <source>
        <dbReference type="ARBA" id="ARBA00004686"/>
    </source>
</evidence>
<dbReference type="InterPro" id="IPR036676">
    <property type="entry name" value="PurM-like_C_sf"/>
</dbReference>
<evidence type="ECO:0000256" key="8">
    <source>
        <dbReference type="ARBA" id="ARBA00022840"/>
    </source>
</evidence>
<dbReference type="HAMAP" id="MF_00741">
    <property type="entry name" value="AIRS"/>
    <property type="match status" value="1"/>
</dbReference>
<evidence type="ECO:0000256" key="6">
    <source>
        <dbReference type="ARBA" id="ARBA00022741"/>
    </source>
</evidence>
<dbReference type="GO" id="GO:0004637">
    <property type="term" value="F:phosphoribosylamine-glycine ligase activity"/>
    <property type="evidence" value="ECO:0007669"/>
    <property type="project" value="TreeGrafter"/>
</dbReference>
<name>A0A853JFE2_9GAMM</name>
<evidence type="ECO:0000256" key="14">
    <source>
        <dbReference type="SAM" id="MobiDB-lite"/>
    </source>
</evidence>
<evidence type="ECO:0000256" key="5">
    <source>
        <dbReference type="ARBA" id="ARBA00022598"/>
    </source>
</evidence>
<dbReference type="Pfam" id="PF00586">
    <property type="entry name" value="AIRS"/>
    <property type="match status" value="1"/>
</dbReference>
<comment type="subcellular location">
    <subcellularLocation>
        <location evidence="13">Cytoplasm</location>
    </subcellularLocation>
</comment>
<keyword evidence="5 13" id="KW-0436">Ligase</keyword>
<dbReference type="UniPathway" id="UPA00074">
    <property type="reaction ID" value="UER00129"/>
</dbReference>
<dbReference type="InterPro" id="IPR036921">
    <property type="entry name" value="PurM-like_N_sf"/>
</dbReference>
<feature type="compositionally biased region" description="Low complexity" evidence="14">
    <location>
        <begin position="28"/>
        <end position="43"/>
    </location>
</feature>
<evidence type="ECO:0000256" key="4">
    <source>
        <dbReference type="ARBA" id="ARBA00020367"/>
    </source>
</evidence>
<comment type="similarity">
    <text evidence="2 13">Belongs to the AIR synthase family.</text>
</comment>
<protein>
    <recommendedName>
        <fullName evidence="4 13">Phosphoribosylformylglycinamidine cyclo-ligase</fullName>
        <ecNumber evidence="3 13">6.3.3.1</ecNumber>
    </recommendedName>
    <alternativeName>
        <fullName evidence="10 13">AIR synthase</fullName>
    </alternativeName>
    <alternativeName>
        <fullName evidence="11 13">AIRS</fullName>
    </alternativeName>
    <alternativeName>
        <fullName evidence="9 13">Phosphoribosyl-aminoimidazole synthetase</fullName>
    </alternativeName>
</protein>
<evidence type="ECO:0000256" key="3">
    <source>
        <dbReference type="ARBA" id="ARBA00013047"/>
    </source>
</evidence>
<comment type="catalytic activity">
    <reaction evidence="12 13">
        <text>2-formamido-N(1)-(5-O-phospho-beta-D-ribosyl)acetamidine + ATP = 5-amino-1-(5-phospho-beta-D-ribosyl)imidazole + ADP + phosphate + H(+)</text>
        <dbReference type="Rhea" id="RHEA:23032"/>
        <dbReference type="ChEBI" id="CHEBI:15378"/>
        <dbReference type="ChEBI" id="CHEBI:30616"/>
        <dbReference type="ChEBI" id="CHEBI:43474"/>
        <dbReference type="ChEBI" id="CHEBI:137981"/>
        <dbReference type="ChEBI" id="CHEBI:147287"/>
        <dbReference type="ChEBI" id="CHEBI:456216"/>
        <dbReference type="EC" id="6.3.3.1"/>
    </reaction>
</comment>
<dbReference type="EC" id="6.3.3.1" evidence="3 13"/>
<dbReference type="FunFam" id="3.30.1330.10:FF:000001">
    <property type="entry name" value="Phosphoribosylformylglycinamidine cyclo-ligase"/>
    <property type="match status" value="1"/>
</dbReference>
<dbReference type="InterPro" id="IPR016188">
    <property type="entry name" value="PurM-like_N"/>
</dbReference>